<accession>A0A091C114</accession>
<comment type="caution">
    <text evidence="4">The sequence shown here is derived from an EMBL/GenBank/DDBJ whole genome shotgun (WGS) entry which is preliminary data.</text>
</comment>
<proteinExistence type="predicted"/>
<dbReference type="InterPro" id="IPR050680">
    <property type="entry name" value="YpeA/RimI_acetyltransf"/>
</dbReference>
<organism evidence="4 5">
    <name type="scientific">Tetragenococcus muriaticus 3MR10-3</name>
    <dbReference type="NCBI Taxonomy" id="1302648"/>
    <lineage>
        <taxon>Bacteria</taxon>
        <taxon>Bacillati</taxon>
        <taxon>Bacillota</taxon>
        <taxon>Bacilli</taxon>
        <taxon>Lactobacillales</taxon>
        <taxon>Enterococcaceae</taxon>
        <taxon>Tetragenococcus</taxon>
    </lineage>
</organism>
<evidence type="ECO:0000313" key="4">
    <source>
        <dbReference type="EMBL" id="KFN91536.1"/>
    </source>
</evidence>
<evidence type="ECO:0000313" key="5">
    <source>
        <dbReference type="Proteomes" id="UP000029381"/>
    </source>
</evidence>
<dbReference type="InterPro" id="IPR016181">
    <property type="entry name" value="Acyl_CoA_acyltransferase"/>
</dbReference>
<gene>
    <name evidence="4" type="ORF">TMU3MR103_0990</name>
</gene>
<dbReference type="PANTHER" id="PTHR43420">
    <property type="entry name" value="ACETYLTRANSFERASE"/>
    <property type="match status" value="1"/>
</dbReference>
<dbReference type="EC" id="2.3.1.-" evidence="4"/>
<protein>
    <submittedName>
        <fullName evidence="4">GCN5 family N-acetyltransferase</fullName>
        <ecNumber evidence="4">2.3.1.-</ecNumber>
    </submittedName>
</protein>
<name>A0A091C114_9ENTE</name>
<dbReference type="Proteomes" id="UP000029381">
    <property type="component" value="Unassembled WGS sequence"/>
</dbReference>
<keyword evidence="2 4" id="KW-0012">Acyltransferase</keyword>
<dbReference type="Gene3D" id="3.40.630.30">
    <property type="match status" value="2"/>
</dbReference>
<sequence length="223" mass="25869">MLFIAPTFIGQGYGTAILQELILNHGVTLVDVNEQNPAAKKFYFKNGFSIYERSSVDNQNHPYPILHLSNNQMGIVPLRDAPFLLDRAASWFATKWDIPAETYKKSMQDCIGSYDNVPQWYVVINDRKEIIAGAGVIENDFHQRKDLTPNLCALYVEKEERNQQLASFLLNFIRQDFGNMGVKKFYLVTDPTDFYEKRGWQFLTYVEDENKVQERMYTISTLL</sequence>
<dbReference type="AlphaFoldDB" id="A0A091C114"/>
<evidence type="ECO:0000256" key="2">
    <source>
        <dbReference type="ARBA" id="ARBA00023315"/>
    </source>
</evidence>
<evidence type="ECO:0000259" key="3">
    <source>
        <dbReference type="PROSITE" id="PS51186"/>
    </source>
</evidence>
<dbReference type="Pfam" id="PF13508">
    <property type="entry name" value="Acetyltransf_7"/>
    <property type="match status" value="2"/>
</dbReference>
<feature type="domain" description="N-acetyltransferase" evidence="3">
    <location>
        <begin position="76"/>
        <end position="223"/>
    </location>
</feature>
<reference evidence="4 5" key="1">
    <citation type="submission" date="2014-08" db="EMBL/GenBank/DDBJ databases">
        <title>Genome sequence of Tetragenococcus muriaticus.</title>
        <authorList>
            <person name="Chuea-nongthon C."/>
            <person name="Rodtong S."/>
            <person name="Yongsawatdigul J."/>
            <person name="Steele J.L."/>
            <person name="Liu X.-y."/>
            <person name="Speers J."/>
            <person name="Glasner J.D."/>
            <person name="Neeno-Eckwall E.C."/>
        </authorList>
    </citation>
    <scope>NUCLEOTIDE SEQUENCE [LARGE SCALE GENOMIC DNA]</scope>
    <source>
        <strain evidence="4 5">3MR10-3</strain>
    </source>
</reference>
<dbReference type="PATRIC" id="fig|1302648.3.peg.960"/>
<evidence type="ECO:0000256" key="1">
    <source>
        <dbReference type="ARBA" id="ARBA00022679"/>
    </source>
</evidence>
<dbReference type="CDD" id="cd04301">
    <property type="entry name" value="NAT_SF"/>
    <property type="match status" value="1"/>
</dbReference>
<dbReference type="PROSITE" id="PS51186">
    <property type="entry name" value="GNAT"/>
    <property type="match status" value="1"/>
</dbReference>
<dbReference type="SUPFAM" id="SSF55729">
    <property type="entry name" value="Acyl-CoA N-acyltransferases (Nat)"/>
    <property type="match status" value="2"/>
</dbReference>
<dbReference type="EMBL" id="JPVT01000089">
    <property type="protein sequence ID" value="KFN91536.1"/>
    <property type="molecule type" value="Genomic_DNA"/>
</dbReference>
<keyword evidence="1 4" id="KW-0808">Transferase</keyword>
<dbReference type="PANTHER" id="PTHR43420:SF52">
    <property type="entry name" value="N-ACETYLTRANSFERASE YODP"/>
    <property type="match status" value="1"/>
</dbReference>
<dbReference type="GO" id="GO:0016747">
    <property type="term" value="F:acyltransferase activity, transferring groups other than amino-acyl groups"/>
    <property type="evidence" value="ECO:0007669"/>
    <property type="project" value="InterPro"/>
</dbReference>
<dbReference type="InterPro" id="IPR000182">
    <property type="entry name" value="GNAT_dom"/>
</dbReference>
<keyword evidence="5" id="KW-1185">Reference proteome</keyword>